<name>A0ABQ1I4W7_9ALTE</name>
<keyword evidence="1" id="KW-0472">Membrane</keyword>
<keyword evidence="1" id="KW-0812">Transmembrane</keyword>
<sequence>MRVVYKNRISGLFSLLVSSIMLLFIVSKTTTLKQPLMLVALLWVYILVNYLICRHFNRSNISDAKITKWAVSFYLQLVLLAWLFNAIFFYLELEHVDSAMLYLILVSVGYSAGAVTAYHQLKWAPPVFIASALVPQMAYYLLPHSQNNPIMASMLLFIFAFLSMISLEQHKNWIAT</sequence>
<feature type="transmembrane region" description="Helical" evidence="1">
    <location>
        <begin position="123"/>
        <end position="142"/>
    </location>
</feature>
<gene>
    <name evidence="2" type="ORF">GCM10007414_33120</name>
</gene>
<dbReference type="EMBL" id="BMDY01000024">
    <property type="protein sequence ID" value="GGB17082.1"/>
    <property type="molecule type" value="Genomic_DNA"/>
</dbReference>
<evidence type="ECO:0008006" key="4">
    <source>
        <dbReference type="Google" id="ProtNLM"/>
    </source>
</evidence>
<keyword evidence="3" id="KW-1185">Reference proteome</keyword>
<proteinExistence type="predicted"/>
<comment type="caution">
    <text evidence="2">The sequence shown here is derived from an EMBL/GenBank/DDBJ whole genome shotgun (WGS) entry which is preliminary data.</text>
</comment>
<feature type="transmembrane region" description="Helical" evidence="1">
    <location>
        <begin position="12"/>
        <end position="30"/>
    </location>
</feature>
<dbReference type="Proteomes" id="UP000651977">
    <property type="component" value="Unassembled WGS sequence"/>
</dbReference>
<reference evidence="3" key="1">
    <citation type="journal article" date="2019" name="Int. J. Syst. Evol. Microbiol.">
        <title>The Global Catalogue of Microorganisms (GCM) 10K type strain sequencing project: providing services to taxonomists for standard genome sequencing and annotation.</title>
        <authorList>
            <consortium name="The Broad Institute Genomics Platform"/>
            <consortium name="The Broad Institute Genome Sequencing Center for Infectious Disease"/>
            <person name="Wu L."/>
            <person name="Ma J."/>
        </authorList>
    </citation>
    <scope>NUCLEOTIDE SEQUENCE [LARGE SCALE GENOMIC DNA]</scope>
    <source>
        <strain evidence="3">CGMCC 1.10131</strain>
    </source>
</reference>
<evidence type="ECO:0000313" key="3">
    <source>
        <dbReference type="Proteomes" id="UP000651977"/>
    </source>
</evidence>
<feature type="transmembrane region" description="Helical" evidence="1">
    <location>
        <begin position="99"/>
        <end position="118"/>
    </location>
</feature>
<accession>A0ABQ1I4W7</accession>
<keyword evidence="1" id="KW-1133">Transmembrane helix</keyword>
<feature type="transmembrane region" description="Helical" evidence="1">
    <location>
        <begin position="73"/>
        <end position="93"/>
    </location>
</feature>
<organism evidence="2 3">
    <name type="scientific">Agarivorans gilvus</name>
    <dbReference type="NCBI Taxonomy" id="680279"/>
    <lineage>
        <taxon>Bacteria</taxon>
        <taxon>Pseudomonadati</taxon>
        <taxon>Pseudomonadota</taxon>
        <taxon>Gammaproteobacteria</taxon>
        <taxon>Alteromonadales</taxon>
        <taxon>Alteromonadaceae</taxon>
        <taxon>Agarivorans</taxon>
    </lineage>
</organism>
<evidence type="ECO:0000313" key="2">
    <source>
        <dbReference type="EMBL" id="GGB17082.1"/>
    </source>
</evidence>
<feature type="transmembrane region" description="Helical" evidence="1">
    <location>
        <begin position="36"/>
        <end position="53"/>
    </location>
</feature>
<protein>
    <recommendedName>
        <fullName evidence="4">GGDEF domain-containing protein</fullName>
    </recommendedName>
</protein>
<feature type="transmembrane region" description="Helical" evidence="1">
    <location>
        <begin position="148"/>
        <end position="167"/>
    </location>
</feature>
<evidence type="ECO:0000256" key="1">
    <source>
        <dbReference type="SAM" id="Phobius"/>
    </source>
</evidence>